<feature type="compositionally biased region" description="Low complexity" evidence="4">
    <location>
        <begin position="2098"/>
        <end position="2116"/>
    </location>
</feature>
<feature type="domain" description="BEACH" evidence="5">
    <location>
        <begin position="1311"/>
        <end position="1612"/>
    </location>
</feature>
<evidence type="ECO:0000259" key="6">
    <source>
        <dbReference type="PROSITE" id="PS51783"/>
    </source>
</evidence>
<dbReference type="PANTHER" id="PTHR46108">
    <property type="entry name" value="BLUE CHEESE"/>
    <property type="match status" value="1"/>
</dbReference>
<dbReference type="PROSITE" id="PS50082">
    <property type="entry name" value="WD_REPEATS_2"/>
    <property type="match status" value="2"/>
</dbReference>
<evidence type="ECO:0000256" key="4">
    <source>
        <dbReference type="SAM" id="MobiDB-lite"/>
    </source>
</evidence>
<feature type="region of interest" description="Disordered" evidence="4">
    <location>
        <begin position="1"/>
        <end position="72"/>
    </location>
</feature>
<dbReference type="InterPro" id="IPR036372">
    <property type="entry name" value="BEACH_dom_sf"/>
</dbReference>
<keyword evidence="1 3" id="KW-0853">WD repeat</keyword>
<evidence type="ECO:0000256" key="3">
    <source>
        <dbReference type="PROSITE-ProRule" id="PRU00221"/>
    </source>
</evidence>
<dbReference type="Gene3D" id="1.10.1540.10">
    <property type="entry name" value="BEACH domain"/>
    <property type="match status" value="1"/>
</dbReference>
<protein>
    <recommendedName>
        <fullName evidence="9">Beach-domain-containing protein</fullName>
    </recommendedName>
</protein>
<feature type="repeat" description="WD" evidence="3">
    <location>
        <begin position="2061"/>
        <end position="2092"/>
    </location>
</feature>
<dbReference type="FunFam" id="1.10.1540.10:FF:000001">
    <property type="entry name" value="neurobeachin isoform X1"/>
    <property type="match status" value="1"/>
</dbReference>
<dbReference type="OrthoDB" id="26681at2759"/>
<feature type="region of interest" description="Disordered" evidence="4">
    <location>
        <begin position="2094"/>
        <end position="2116"/>
    </location>
</feature>
<dbReference type="InterPro" id="IPR023362">
    <property type="entry name" value="PH-BEACH_dom"/>
</dbReference>
<keyword evidence="2" id="KW-0677">Repeat</keyword>
<dbReference type="SMART" id="SM01026">
    <property type="entry name" value="Beach"/>
    <property type="match status" value="1"/>
</dbReference>
<dbReference type="CDD" id="cd06071">
    <property type="entry name" value="Beach"/>
    <property type="match status" value="1"/>
</dbReference>
<feature type="compositionally biased region" description="Polar residues" evidence="4">
    <location>
        <begin position="19"/>
        <end position="36"/>
    </location>
</feature>
<dbReference type="PANTHER" id="PTHR46108:SF4">
    <property type="entry name" value="BLUE CHEESE"/>
    <property type="match status" value="1"/>
</dbReference>
<accession>A0A8K1C549</accession>
<dbReference type="PROSITE" id="PS50197">
    <property type="entry name" value="BEACH"/>
    <property type="match status" value="1"/>
</dbReference>
<dbReference type="Gene3D" id="2.30.29.30">
    <property type="entry name" value="Pleckstrin-homology domain (PH domain)/Phosphotyrosine-binding domain (PTB)"/>
    <property type="match status" value="1"/>
</dbReference>
<dbReference type="SMART" id="SM00320">
    <property type="entry name" value="WD40"/>
    <property type="match status" value="4"/>
</dbReference>
<dbReference type="Gene3D" id="2.130.10.10">
    <property type="entry name" value="YVTN repeat-like/Quinoprotein amine dehydrogenase"/>
    <property type="match status" value="2"/>
</dbReference>
<dbReference type="SUPFAM" id="SSF50978">
    <property type="entry name" value="WD40 repeat-like"/>
    <property type="match status" value="1"/>
</dbReference>
<dbReference type="Pfam" id="PF14844">
    <property type="entry name" value="PH_BEACH"/>
    <property type="match status" value="1"/>
</dbReference>
<dbReference type="InterPro" id="IPR011993">
    <property type="entry name" value="PH-like_dom_sf"/>
</dbReference>
<dbReference type="SUPFAM" id="SSF81837">
    <property type="entry name" value="BEACH domain"/>
    <property type="match status" value="1"/>
</dbReference>
<feature type="region of interest" description="Disordered" evidence="4">
    <location>
        <begin position="1602"/>
        <end position="1658"/>
    </location>
</feature>
<evidence type="ECO:0000259" key="5">
    <source>
        <dbReference type="PROSITE" id="PS50197"/>
    </source>
</evidence>
<dbReference type="InterPro" id="IPR000409">
    <property type="entry name" value="BEACH_dom"/>
</dbReference>
<feature type="compositionally biased region" description="Basic and acidic residues" evidence="4">
    <location>
        <begin position="1078"/>
        <end position="1092"/>
    </location>
</feature>
<name>A0A8K1C549_PYTOL</name>
<evidence type="ECO:0000256" key="2">
    <source>
        <dbReference type="ARBA" id="ARBA00022737"/>
    </source>
</evidence>
<feature type="compositionally biased region" description="Low complexity" evidence="4">
    <location>
        <begin position="1636"/>
        <end position="1651"/>
    </location>
</feature>
<dbReference type="PROSITE" id="PS51783">
    <property type="entry name" value="PH_BEACH"/>
    <property type="match status" value="1"/>
</dbReference>
<evidence type="ECO:0000256" key="1">
    <source>
        <dbReference type="ARBA" id="ARBA00022574"/>
    </source>
</evidence>
<keyword evidence="8" id="KW-1185">Reference proteome</keyword>
<evidence type="ECO:0000313" key="8">
    <source>
        <dbReference type="Proteomes" id="UP000794436"/>
    </source>
</evidence>
<feature type="domain" description="BEACH-type PH" evidence="6">
    <location>
        <begin position="1126"/>
        <end position="1288"/>
    </location>
</feature>
<dbReference type="CDD" id="cd01201">
    <property type="entry name" value="PH_BEACH"/>
    <property type="match status" value="1"/>
</dbReference>
<feature type="repeat" description="WD" evidence="3">
    <location>
        <begin position="1895"/>
        <end position="1936"/>
    </location>
</feature>
<feature type="compositionally biased region" description="Polar residues" evidence="4">
    <location>
        <begin position="1617"/>
        <end position="1633"/>
    </location>
</feature>
<dbReference type="Pfam" id="PF02138">
    <property type="entry name" value="Beach"/>
    <property type="match status" value="1"/>
</dbReference>
<dbReference type="InterPro" id="IPR001680">
    <property type="entry name" value="WD40_rpt"/>
</dbReference>
<reference evidence="7" key="1">
    <citation type="submission" date="2019-03" db="EMBL/GenBank/DDBJ databases">
        <title>Long read genome sequence of the mycoparasitic Pythium oligandrum ATCC 38472 isolated from sugarbeet rhizosphere.</title>
        <authorList>
            <person name="Gaulin E."/>
        </authorList>
    </citation>
    <scope>NUCLEOTIDE SEQUENCE</scope>
    <source>
        <strain evidence="7">ATCC 38472_TT</strain>
    </source>
</reference>
<feature type="region of interest" description="Disordered" evidence="4">
    <location>
        <begin position="1058"/>
        <end position="1112"/>
    </location>
</feature>
<organism evidence="7 8">
    <name type="scientific">Pythium oligandrum</name>
    <name type="common">Mycoparasitic fungus</name>
    <dbReference type="NCBI Taxonomy" id="41045"/>
    <lineage>
        <taxon>Eukaryota</taxon>
        <taxon>Sar</taxon>
        <taxon>Stramenopiles</taxon>
        <taxon>Oomycota</taxon>
        <taxon>Peronosporomycetes</taxon>
        <taxon>Pythiales</taxon>
        <taxon>Pythiaceae</taxon>
        <taxon>Pythium</taxon>
    </lineage>
</organism>
<sequence length="2116" mass="235712">MKRLFQRPGSTASIRAKQSAPSSPNELGSSPDAQQKQRTRRSYSPERLMQSLSFGGSKTSKEKAESPPSVAEAAPFAAISTVKPQPASPRSTPDDLREQVAAYAAATTEESQFDAIKAIYEMICVEDDTMRIQMSEVDARVLVGVCSQRLRVDFQRRLERINSYKLEGQVKSETDNAELELSIATVAVVDRVLKDTSSTHVGGIIKERLPSTVVKVLQASDNGALKLDSRIVDHCLSLLMTLVQFSDTARELFETSTLHRLFFFKFASLKHQHVGLQIVETLAKSIQRDMRRKLISHVEEYQCLFGLLEAIVDGRSFEKVVIITGSVLRSAYDDGIVSLHKQLRTAHYYDKLLLAFRSVLDRDLVSVEAAKDQVSRIKQRHTSIRSAISELCLSGCEEAIALRVGSTEKCFQLAGPKPKASMFNCEAFLMLCQMLKHLRLMINREPNIDDGVKSREWLEELECQYIQKVGRIVAQNRFDYLFLRRTAILEDLIKHIDVYPELTKLAVGSVLEAAAIETSVVLYPELTALATTLIQIRAKLSDEVALSEHKSFGSNLKEFFTLAVLKMQMWQHPQHGDGCPKVFECCDKVHFAGGPIILLDLALFVLGETPTGSTTTSATATLSNMISDSLNKGKKRRQLRQMLGRMSLSKSAELASLTSCMYTVLNAVVTHLLQGHRSEVADEDLVEVLQLLHLNREVFMSPRNNQDKNVFVCLCRYLLQFLTDPNAALRHVAARLWVDLMKCQRALMVEILTVELRRSGAPYSINLMKNGFDVLLDCPDDSASDQGSFLESASFQKFHHWLEVVGPPLKELETKLDRVFLKSMVESKEVVRDAWLDFHRRTTQHKAKESKRFASRLEWFTSMEREYVECLLEMQQREFSRQRKWRQDRIDRQKFIAREWYQLRQNLLEQGLGPEPSEDNHSAAIQQKSILLPQIIEQSRTAKACVKQQAQLDMTEGPRRMRKRFVTSTSTRRTFENLGMEGSLQRPPSALPEGRRGILRRRFSDSDLLRIKAPIEVAEDSRALQKDRVDMSKMGGTNLIPRPPGSLTRRGSFETLFPRADQDTSEYSMETSYALGSRRKDSQSTIHDSGDEGERDADETSGTGAFITGFNSEDDDVDEKLRPLLVPGDEVMDIYDCLRVDGMDSCPGVFIMCNDNVYIIDNYQVAPSHGRHGSGGGGSDARVVEVSREAPTRLERRLSLRFQHLDSEFSSLDQEQHLTTPGGRLLSLQRSSFTHQCRFWSYDDILEIHKRRHQLRHVAIELFAHDGRNYLITFESQTQRENVFHSLLAKCPNVRGAANGMDRTAVSGDLYSQLRKLLRQNMTERWIAREITNFEYLMHLNTLAGRSYNDLTQYPVFPWILSDYSSPSLDLDDPAVYRDLAKPMGALFREEEFRTRYESLAEGADEDDPMSSKPFHYGTHYSSAGIVLHYLMRMEPFTTQFLRLQGGKFDHADRLFSSVAGAWKSAAGFESAQNGTQDVKELIPEFFYLPAFLKNVNHHEFGKDQNGVAVNDVELPPWANGSAREFVRIHREALESEFVSANLHHWIDLIFGYKQQGAPAVEACNVFYHLTYEGAVDLDSISDANMKRAIVDQISEFGQIPSQLFKTPHPSRVRGSAPSSGSITHTQPNSGTASLPPATATGSESAPSSSSFMGNIPSSPAPTSFGSLGGSRGLASSFIEGSDIMSRVHNMLTSSSLGSGVEDSVAILDQAAFLQQEPRRELALNPVVSAHRGFSYSSVGTLASRGRQLSSGALAASIRQIEMTVASVTREEKIIATSDKCLLVPPRFHEFLAWGFQDRSLKVLSSGSFEGGHSGDSKVVISFEIDFPISVGCITSDGRTFIAGGAAAPVIRIWQFSSKKASSATLLQRKRTYGAGLHSSNPSVRSLIPMTTLSTPSHRGSITAVQACRAFSVIVSGCSSGVAVLWDLNRFRFVRTLPTLLTEDSGPNDSIGAIAINESTGDITVALGAVFGVYDINGDLLTRLSYETLLYDPQFSRARITSIAVNRSEASEWAKEKTVITGHADGVLCIWAYSHTGFGEDEWGVDLRGRHLITKSLGHGTSTSRSAITAVYLSTDERKLLTGNADGLLSVWTPSMQPSAPNTPTSTPSVPSPLQT</sequence>
<comment type="caution">
    <text evidence="7">The sequence shown here is derived from an EMBL/GenBank/DDBJ whole genome shotgun (WGS) entry which is preliminary data.</text>
</comment>
<dbReference type="Proteomes" id="UP000794436">
    <property type="component" value="Unassembled WGS sequence"/>
</dbReference>
<dbReference type="EMBL" id="SPLM01000145">
    <property type="protein sequence ID" value="TMW56707.1"/>
    <property type="molecule type" value="Genomic_DNA"/>
</dbReference>
<evidence type="ECO:0000313" key="7">
    <source>
        <dbReference type="EMBL" id="TMW56707.1"/>
    </source>
</evidence>
<dbReference type="InterPro" id="IPR051944">
    <property type="entry name" value="BEACH_domain_protein"/>
</dbReference>
<dbReference type="SUPFAM" id="SSF50729">
    <property type="entry name" value="PH domain-like"/>
    <property type="match status" value="1"/>
</dbReference>
<evidence type="ECO:0008006" key="9">
    <source>
        <dbReference type="Google" id="ProtNLM"/>
    </source>
</evidence>
<dbReference type="InterPro" id="IPR036322">
    <property type="entry name" value="WD40_repeat_dom_sf"/>
</dbReference>
<gene>
    <name evidence="7" type="ORF">Poli38472_006717</name>
</gene>
<dbReference type="InterPro" id="IPR015943">
    <property type="entry name" value="WD40/YVTN_repeat-like_dom_sf"/>
</dbReference>
<proteinExistence type="predicted"/>